<sequence>LQRSLLRWSVVSNTSPGLPWQAHLDLRIGGRVR</sequence>
<dbReference type="EMBL" id="JYDL01000052">
    <property type="protein sequence ID" value="KRX20151.1"/>
    <property type="molecule type" value="Genomic_DNA"/>
</dbReference>
<accession>A0A0V0S0H3</accession>
<gene>
    <name evidence="1" type="ORF">T07_6606</name>
</gene>
<organism evidence="1 2">
    <name type="scientific">Trichinella nelsoni</name>
    <dbReference type="NCBI Taxonomy" id="6336"/>
    <lineage>
        <taxon>Eukaryota</taxon>
        <taxon>Metazoa</taxon>
        <taxon>Ecdysozoa</taxon>
        <taxon>Nematoda</taxon>
        <taxon>Enoplea</taxon>
        <taxon>Dorylaimia</taxon>
        <taxon>Trichinellida</taxon>
        <taxon>Trichinellidae</taxon>
        <taxon>Trichinella</taxon>
    </lineage>
</organism>
<keyword evidence="2" id="KW-1185">Reference proteome</keyword>
<evidence type="ECO:0000313" key="2">
    <source>
        <dbReference type="Proteomes" id="UP000054630"/>
    </source>
</evidence>
<protein>
    <submittedName>
        <fullName evidence="1">Uncharacterized protein</fullName>
    </submittedName>
</protein>
<dbReference type="Proteomes" id="UP000054630">
    <property type="component" value="Unassembled WGS sequence"/>
</dbReference>
<proteinExistence type="predicted"/>
<feature type="non-terminal residue" evidence="1">
    <location>
        <position position="1"/>
    </location>
</feature>
<comment type="caution">
    <text evidence="1">The sequence shown here is derived from an EMBL/GenBank/DDBJ whole genome shotgun (WGS) entry which is preliminary data.</text>
</comment>
<evidence type="ECO:0000313" key="1">
    <source>
        <dbReference type="EMBL" id="KRX20151.1"/>
    </source>
</evidence>
<reference evidence="1 2" key="1">
    <citation type="submission" date="2015-01" db="EMBL/GenBank/DDBJ databases">
        <title>Evolution of Trichinella species and genotypes.</title>
        <authorList>
            <person name="Korhonen P.K."/>
            <person name="Edoardo P."/>
            <person name="Giuseppe L.R."/>
            <person name="Gasser R.B."/>
        </authorList>
    </citation>
    <scope>NUCLEOTIDE SEQUENCE [LARGE SCALE GENOMIC DNA]</scope>
    <source>
        <strain evidence="1">ISS37</strain>
    </source>
</reference>
<name>A0A0V0S0H3_9BILA</name>
<dbReference type="AlphaFoldDB" id="A0A0V0S0H3"/>